<evidence type="ECO:0000256" key="1">
    <source>
        <dbReference type="ARBA" id="ARBA00022729"/>
    </source>
</evidence>
<dbReference type="PANTHER" id="PTHR24367:SF268">
    <property type="entry name" value="LEUCINE-RICH REPEAT LGI FAMILY MEMBER 4"/>
    <property type="match status" value="1"/>
</dbReference>
<dbReference type="SUPFAM" id="SSF50969">
    <property type="entry name" value="YVTN repeat-like/Quinoprotein amine dehydrogenase"/>
    <property type="match status" value="1"/>
</dbReference>
<dbReference type="InterPro" id="IPR011044">
    <property type="entry name" value="Quino_amine_DH_bsu"/>
</dbReference>
<keyword evidence="4" id="KW-0812">Transmembrane</keyword>
<accession>A0A8C2ST66</accession>
<name>A0A8C2ST66_COTJA</name>
<dbReference type="Ensembl" id="ENSCJPT00005005246.1">
    <property type="protein sequence ID" value="ENSCJPP00005002859.1"/>
    <property type="gene ID" value="ENSCJPG00005003142.1"/>
</dbReference>
<reference evidence="5" key="2">
    <citation type="submission" date="2025-09" db="UniProtKB">
        <authorList>
            <consortium name="Ensembl"/>
        </authorList>
    </citation>
    <scope>IDENTIFICATION</scope>
</reference>
<sequence length="462" mass="50819">IWGGIWDMGCGAGCGIWAMGYGLSIMGCWLWAMGYRLSIMGCWLWAMGYGLWAIGYGLWAMGYGIWAMGYGLWYYGMLALGSRPHADYYGLHGRDLRGNPFICDCGVPHMDPMAPIGTPIAPIGPPMAPIGHPTCLPIELQPFQSLPFSSLSAEPFVVGGQHYGVALAQPFSGSCALLEWDQMGGRFRTHSVVNASSPVWCHPVPIADSLVLVVAQLHGTSSVWRRVGGPDGRFVLFQVIGSGLLRRPHSISSARLGGHLYIGVADSSKGGSSTLYRWGRGGFYPHQTLRPWNRDTHMEFMELGGRPALVVCSGARRPTVYRMSRGVFEPHTDIPHVPDVYMAKHYKVEGNVYLCLTRFLGDAKVMRWEGSMFREVQQLPARGSLVFQPVSISSHRYVFMGNDFGPTRVYGLDPTGRLEPKQELLTPTPRAFAPIEVGGQHFVVVASFKGATRVYRDPMSAL</sequence>
<dbReference type="PANTHER" id="PTHR24367">
    <property type="entry name" value="LEUCINE-RICH REPEAT-CONTAINING PROTEIN"/>
    <property type="match status" value="1"/>
</dbReference>
<keyword evidence="3" id="KW-0325">Glycoprotein</keyword>
<organism evidence="5 6">
    <name type="scientific">Coturnix japonica</name>
    <name type="common">Japanese quail</name>
    <name type="synonym">Coturnix coturnix japonica</name>
    <dbReference type="NCBI Taxonomy" id="93934"/>
    <lineage>
        <taxon>Eukaryota</taxon>
        <taxon>Metazoa</taxon>
        <taxon>Chordata</taxon>
        <taxon>Craniata</taxon>
        <taxon>Vertebrata</taxon>
        <taxon>Euteleostomi</taxon>
        <taxon>Archelosauria</taxon>
        <taxon>Archosauria</taxon>
        <taxon>Dinosauria</taxon>
        <taxon>Saurischia</taxon>
        <taxon>Theropoda</taxon>
        <taxon>Coelurosauria</taxon>
        <taxon>Aves</taxon>
        <taxon>Neognathae</taxon>
        <taxon>Galloanserae</taxon>
        <taxon>Galliformes</taxon>
        <taxon>Phasianidae</taxon>
        <taxon>Perdicinae</taxon>
        <taxon>Coturnix</taxon>
    </lineage>
</organism>
<keyword evidence="4" id="KW-1133">Transmembrane helix</keyword>
<keyword evidence="4" id="KW-0472">Membrane</keyword>
<dbReference type="Pfam" id="PF03736">
    <property type="entry name" value="EPTP"/>
    <property type="match status" value="4"/>
</dbReference>
<dbReference type="GeneTree" id="ENSGT00940000159793"/>
<evidence type="ECO:0000256" key="4">
    <source>
        <dbReference type="SAM" id="Phobius"/>
    </source>
</evidence>
<dbReference type="GO" id="GO:0042551">
    <property type="term" value="P:neuron maturation"/>
    <property type="evidence" value="ECO:0007669"/>
    <property type="project" value="TreeGrafter"/>
</dbReference>
<dbReference type="InterPro" id="IPR005492">
    <property type="entry name" value="EPTP"/>
</dbReference>
<evidence type="ECO:0000313" key="6">
    <source>
        <dbReference type="Proteomes" id="UP000694412"/>
    </source>
</evidence>
<reference evidence="5" key="1">
    <citation type="submission" date="2025-08" db="UniProtKB">
        <authorList>
            <consortium name="Ensembl"/>
        </authorList>
    </citation>
    <scope>IDENTIFICATION</scope>
</reference>
<evidence type="ECO:0000313" key="5">
    <source>
        <dbReference type="Ensembl" id="ENSCJPP00005002859.1"/>
    </source>
</evidence>
<keyword evidence="6" id="KW-1185">Reference proteome</keyword>
<dbReference type="GO" id="GO:0022011">
    <property type="term" value="P:myelination in peripheral nervous system"/>
    <property type="evidence" value="ECO:0007669"/>
    <property type="project" value="TreeGrafter"/>
</dbReference>
<dbReference type="InterPro" id="IPR009039">
    <property type="entry name" value="EAR"/>
</dbReference>
<evidence type="ECO:0000256" key="2">
    <source>
        <dbReference type="ARBA" id="ARBA00022737"/>
    </source>
</evidence>
<dbReference type="SUPFAM" id="SSF101967">
    <property type="entry name" value="Adhesin YadA, collagen-binding domain"/>
    <property type="match status" value="1"/>
</dbReference>
<keyword evidence="2" id="KW-0677">Repeat</keyword>
<dbReference type="AlphaFoldDB" id="A0A8C2ST66"/>
<dbReference type="InterPro" id="IPR051295">
    <property type="entry name" value="LGI_related"/>
</dbReference>
<dbReference type="GO" id="GO:0005615">
    <property type="term" value="C:extracellular space"/>
    <property type="evidence" value="ECO:0007669"/>
    <property type="project" value="TreeGrafter"/>
</dbReference>
<dbReference type="PROSITE" id="PS50912">
    <property type="entry name" value="EAR"/>
    <property type="match status" value="6"/>
</dbReference>
<feature type="transmembrane region" description="Helical" evidence="4">
    <location>
        <begin position="12"/>
        <end position="32"/>
    </location>
</feature>
<dbReference type="Proteomes" id="UP000694412">
    <property type="component" value="Unassembled WGS sequence"/>
</dbReference>
<protein>
    <submittedName>
        <fullName evidence="5">Uncharacterized protein</fullName>
    </submittedName>
</protein>
<dbReference type="InterPro" id="IPR011049">
    <property type="entry name" value="Serralysin-like_metalloprot_C"/>
</dbReference>
<keyword evidence="1" id="KW-0732">Signal</keyword>
<proteinExistence type="predicted"/>
<evidence type="ECO:0000256" key="3">
    <source>
        <dbReference type="ARBA" id="ARBA00023180"/>
    </source>
</evidence>
<feature type="transmembrane region" description="Helical" evidence="4">
    <location>
        <begin position="52"/>
        <end position="75"/>
    </location>
</feature>